<organism evidence="1 2">
    <name type="scientific">Acinetobacter parvus DSM 16617 = CIP 108168</name>
    <dbReference type="NCBI Taxonomy" id="981333"/>
    <lineage>
        <taxon>Bacteria</taxon>
        <taxon>Pseudomonadati</taxon>
        <taxon>Pseudomonadota</taxon>
        <taxon>Gammaproteobacteria</taxon>
        <taxon>Moraxellales</taxon>
        <taxon>Moraxellaceae</taxon>
        <taxon>Acinetobacter</taxon>
    </lineage>
</organism>
<dbReference type="InterPro" id="IPR013443">
    <property type="entry name" value="CRISPR-assoc_prot_Csx16"/>
</dbReference>
<dbReference type="PATRIC" id="fig|981333.9.peg.756"/>
<dbReference type="EMBL" id="APOM01000020">
    <property type="protein sequence ID" value="ENU37054.1"/>
    <property type="molecule type" value="Genomic_DNA"/>
</dbReference>
<name>N8RU64_9GAMM</name>
<dbReference type="GeneID" id="99692151"/>
<sequence length="100" mass="11731">MTVYFITRHKGALEWAKEEHVHYDVHVTHLANFDELRAEDTVIGTLPIHLVADLHVRGIRYVHLSMHVPAHFRGLELSAQQLRDCRIRLEEFYVVRPNPV</sequence>
<evidence type="ECO:0008006" key="3">
    <source>
        <dbReference type="Google" id="ProtNLM"/>
    </source>
</evidence>
<keyword evidence="2" id="KW-1185">Reference proteome</keyword>
<accession>N8RU64</accession>
<dbReference type="NCBIfam" id="TIGR02620">
    <property type="entry name" value="cas_VVA1548"/>
    <property type="match status" value="1"/>
</dbReference>
<evidence type="ECO:0000313" key="1">
    <source>
        <dbReference type="EMBL" id="ENU37054.1"/>
    </source>
</evidence>
<dbReference type="AlphaFoldDB" id="N8RU64"/>
<gene>
    <name evidence="1" type="ORF">F988_00741</name>
</gene>
<reference evidence="1 2" key="1">
    <citation type="submission" date="2013-02" db="EMBL/GenBank/DDBJ databases">
        <title>The Genome Sequence of Acinetobacter parvus CIP 108168.</title>
        <authorList>
            <consortium name="The Broad Institute Genome Sequencing Platform"/>
            <consortium name="The Broad Institute Genome Sequencing Center for Infectious Disease"/>
            <person name="Cerqueira G."/>
            <person name="Feldgarden M."/>
            <person name="Courvalin P."/>
            <person name="Perichon B."/>
            <person name="Grillot-Courvalin C."/>
            <person name="Clermont D."/>
            <person name="Rocha E."/>
            <person name="Yoon E.-J."/>
            <person name="Nemec A."/>
            <person name="Walker B."/>
            <person name="Young S.K."/>
            <person name="Zeng Q."/>
            <person name="Gargeya S."/>
            <person name="Fitzgerald M."/>
            <person name="Haas B."/>
            <person name="Abouelleil A."/>
            <person name="Alvarado L."/>
            <person name="Arachchi H.M."/>
            <person name="Berlin A.M."/>
            <person name="Chapman S.B."/>
            <person name="Dewar J."/>
            <person name="Goldberg J."/>
            <person name="Griggs A."/>
            <person name="Gujja S."/>
            <person name="Hansen M."/>
            <person name="Howarth C."/>
            <person name="Imamovic A."/>
            <person name="Larimer J."/>
            <person name="McCowan C."/>
            <person name="Murphy C."/>
            <person name="Neiman D."/>
            <person name="Pearson M."/>
            <person name="Priest M."/>
            <person name="Roberts A."/>
            <person name="Saif S."/>
            <person name="Shea T."/>
            <person name="Sisk P."/>
            <person name="Sykes S."/>
            <person name="Wortman J."/>
            <person name="Nusbaum C."/>
            <person name="Birren B."/>
        </authorList>
    </citation>
    <scope>NUCLEOTIDE SEQUENCE [LARGE SCALE GENOMIC DNA]</scope>
    <source>
        <strain evidence="1 2">CIP 108168</strain>
    </source>
</reference>
<dbReference type="HOGENOM" id="CLU_182289_0_0_6"/>
<proteinExistence type="predicted"/>
<protein>
    <recommendedName>
        <fullName evidence="3">CRISPR-associated protein Csx16</fullName>
    </recommendedName>
</protein>
<dbReference type="RefSeq" id="WP_004681129.1">
    <property type="nucleotide sequence ID" value="NZ_AIEB01000076.1"/>
</dbReference>
<evidence type="ECO:0000313" key="2">
    <source>
        <dbReference type="Proteomes" id="UP000023776"/>
    </source>
</evidence>
<dbReference type="Proteomes" id="UP000023776">
    <property type="component" value="Unassembled WGS sequence"/>
</dbReference>
<comment type="caution">
    <text evidence="1">The sequence shown here is derived from an EMBL/GenBank/DDBJ whole genome shotgun (WGS) entry which is preliminary data.</text>
</comment>
<dbReference type="Pfam" id="PF09652">
    <property type="entry name" value="Cas_VVA1548"/>
    <property type="match status" value="1"/>
</dbReference>